<evidence type="ECO:0008006" key="3">
    <source>
        <dbReference type="Google" id="ProtNLM"/>
    </source>
</evidence>
<dbReference type="OrthoDB" id="2588793at2759"/>
<protein>
    <recommendedName>
        <fullName evidence="3">Tyrosinase copper-binding domain-containing protein</fullName>
    </recommendedName>
</protein>
<organism evidence="2">
    <name type="scientific">Melampsora larici-populina (strain 98AG31 / pathotype 3-4-7)</name>
    <name type="common">Poplar leaf rust fungus</name>
    <dbReference type="NCBI Taxonomy" id="747676"/>
    <lineage>
        <taxon>Eukaryota</taxon>
        <taxon>Fungi</taxon>
        <taxon>Dikarya</taxon>
        <taxon>Basidiomycota</taxon>
        <taxon>Pucciniomycotina</taxon>
        <taxon>Pucciniomycetes</taxon>
        <taxon>Pucciniales</taxon>
        <taxon>Melampsoraceae</taxon>
        <taxon>Melampsora</taxon>
    </lineage>
</organism>
<proteinExistence type="predicted"/>
<keyword evidence="2" id="KW-1185">Reference proteome</keyword>
<dbReference type="GeneID" id="18932184"/>
<accession>F4RYM6</accession>
<evidence type="ECO:0000313" key="1">
    <source>
        <dbReference type="EMBL" id="EGG02549.1"/>
    </source>
</evidence>
<dbReference type="AlphaFoldDB" id="F4RYM6"/>
<gene>
    <name evidence="1" type="ORF">MELLADRAFT_72763</name>
</gene>
<dbReference type="Proteomes" id="UP000001072">
    <property type="component" value="Unassembled WGS sequence"/>
</dbReference>
<dbReference type="InParanoid" id="F4RYM6"/>
<dbReference type="KEGG" id="mlr:MELLADRAFT_72763"/>
<dbReference type="HOGENOM" id="CLU_2386623_0_0_1"/>
<evidence type="ECO:0000313" key="2">
    <source>
        <dbReference type="Proteomes" id="UP000001072"/>
    </source>
</evidence>
<dbReference type="VEuPathDB" id="FungiDB:MELLADRAFT_72763"/>
<name>F4RYM6_MELLP</name>
<dbReference type="RefSeq" id="XP_007414238.1">
    <property type="nucleotide sequence ID" value="XM_007414176.1"/>
</dbReference>
<dbReference type="EMBL" id="GL883130">
    <property type="protein sequence ID" value="EGG02549.1"/>
    <property type="molecule type" value="Genomic_DNA"/>
</dbReference>
<reference evidence="2" key="1">
    <citation type="journal article" date="2011" name="Proc. Natl. Acad. Sci. U.S.A.">
        <title>Obligate biotrophy features unraveled by the genomic analysis of rust fungi.</title>
        <authorList>
            <person name="Duplessis S."/>
            <person name="Cuomo C.A."/>
            <person name="Lin Y.-C."/>
            <person name="Aerts A."/>
            <person name="Tisserant E."/>
            <person name="Veneault-Fourrey C."/>
            <person name="Joly D.L."/>
            <person name="Hacquard S."/>
            <person name="Amselem J."/>
            <person name="Cantarel B.L."/>
            <person name="Chiu R."/>
            <person name="Coutinho P.M."/>
            <person name="Feau N."/>
            <person name="Field M."/>
            <person name="Frey P."/>
            <person name="Gelhaye E."/>
            <person name="Goldberg J."/>
            <person name="Grabherr M.G."/>
            <person name="Kodira C.D."/>
            <person name="Kohler A."/>
            <person name="Kuees U."/>
            <person name="Lindquist E.A."/>
            <person name="Lucas S.M."/>
            <person name="Mago R."/>
            <person name="Mauceli E."/>
            <person name="Morin E."/>
            <person name="Murat C."/>
            <person name="Pangilinan J.L."/>
            <person name="Park R."/>
            <person name="Pearson M."/>
            <person name="Quesneville H."/>
            <person name="Rouhier N."/>
            <person name="Sakthikumar S."/>
            <person name="Salamov A.A."/>
            <person name="Schmutz J."/>
            <person name="Selles B."/>
            <person name="Shapiro H."/>
            <person name="Tanguay P."/>
            <person name="Tuskan G.A."/>
            <person name="Henrissat B."/>
            <person name="Van de Peer Y."/>
            <person name="Rouze P."/>
            <person name="Ellis J.G."/>
            <person name="Dodds P.N."/>
            <person name="Schein J.E."/>
            <person name="Zhong S."/>
            <person name="Hamelin R.C."/>
            <person name="Grigoriev I.V."/>
            <person name="Szabo L.J."/>
            <person name="Martin F."/>
        </authorList>
    </citation>
    <scope>NUCLEOTIDE SEQUENCE [LARGE SCALE GENOMIC DNA]</scope>
    <source>
        <strain evidence="2">98AG31 / pathotype 3-4-7</strain>
    </source>
</reference>
<sequence>MGPGFVNFFSDVRVHQLQQMQDEVARNEGLPIFDWGKIWEGYQKYQDKVHPQQIPGGVLMNQALLHHVWMESIGRQNWDPSLTTGLGPLPHPRP</sequence>